<dbReference type="RefSeq" id="WP_127680814.1">
    <property type="nucleotide sequence ID" value="NZ_SACM01000001.1"/>
</dbReference>
<gene>
    <name evidence="2" type="ORF">EOD73_03275</name>
</gene>
<keyword evidence="3" id="KW-1185">Reference proteome</keyword>
<sequence length="142" mass="15511">MRTYPKNSPEAAARLVALTLIADGVAHAREVEAWQSTRMARALGLPTDRAQALLQQLCEDLLASENRQWGRACHLDDSTLDSVLDEVDDPLLRERVLQAAIEVAEADGHLSDSESRLLARAAQRWGVHPVVLMPGTPLARAA</sequence>
<dbReference type="InterPro" id="IPR007791">
    <property type="entry name" value="DjlA_N"/>
</dbReference>
<dbReference type="EMBL" id="SACM01000001">
    <property type="protein sequence ID" value="RVT88042.1"/>
    <property type="molecule type" value="Genomic_DNA"/>
</dbReference>
<evidence type="ECO:0000313" key="3">
    <source>
        <dbReference type="Proteomes" id="UP000288587"/>
    </source>
</evidence>
<dbReference type="Proteomes" id="UP000288587">
    <property type="component" value="Unassembled WGS sequence"/>
</dbReference>
<dbReference type="CDD" id="cd07177">
    <property type="entry name" value="terB_like"/>
    <property type="match status" value="1"/>
</dbReference>
<reference evidence="2 3" key="1">
    <citation type="submission" date="2019-01" db="EMBL/GenBank/DDBJ databases">
        <authorList>
            <person name="Chen W.-M."/>
        </authorList>
    </citation>
    <scope>NUCLEOTIDE SEQUENCE [LARGE SCALE GENOMIC DNA]</scope>
    <source>
        <strain evidence="2 3">CCP-18</strain>
    </source>
</reference>
<dbReference type="InterPro" id="IPR029024">
    <property type="entry name" value="TerB-like"/>
</dbReference>
<protein>
    <submittedName>
        <fullName evidence="2">TerB family tellurite resistance protein</fullName>
    </submittedName>
</protein>
<accession>A0A437LRI4</accession>
<name>A0A437LRI4_9BURK</name>
<feature type="domain" description="Co-chaperone DjlA N-terminal" evidence="1">
    <location>
        <begin position="11"/>
        <end position="129"/>
    </location>
</feature>
<dbReference type="AlphaFoldDB" id="A0A437LRI4"/>
<evidence type="ECO:0000259" key="1">
    <source>
        <dbReference type="Pfam" id="PF05099"/>
    </source>
</evidence>
<dbReference type="Gene3D" id="1.10.3680.10">
    <property type="entry name" value="TerB-like"/>
    <property type="match status" value="1"/>
</dbReference>
<evidence type="ECO:0000313" key="2">
    <source>
        <dbReference type="EMBL" id="RVT88042.1"/>
    </source>
</evidence>
<dbReference type="SUPFAM" id="SSF158682">
    <property type="entry name" value="TerB-like"/>
    <property type="match status" value="1"/>
</dbReference>
<dbReference type="OrthoDB" id="8526975at2"/>
<organism evidence="2 3">
    <name type="scientific">Inhella crocodyli</name>
    <dbReference type="NCBI Taxonomy" id="2499851"/>
    <lineage>
        <taxon>Bacteria</taxon>
        <taxon>Pseudomonadati</taxon>
        <taxon>Pseudomonadota</taxon>
        <taxon>Betaproteobacteria</taxon>
        <taxon>Burkholderiales</taxon>
        <taxon>Sphaerotilaceae</taxon>
        <taxon>Inhella</taxon>
    </lineage>
</organism>
<proteinExistence type="predicted"/>
<comment type="caution">
    <text evidence="2">The sequence shown here is derived from an EMBL/GenBank/DDBJ whole genome shotgun (WGS) entry which is preliminary data.</text>
</comment>
<dbReference type="Pfam" id="PF05099">
    <property type="entry name" value="TerB"/>
    <property type="match status" value="1"/>
</dbReference>